<keyword evidence="6" id="KW-0762">Sugar transport</keyword>
<dbReference type="InterPro" id="IPR005828">
    <property type="entry name" value="MFS_sugar_transport-like"/>
</dbReference>
<evidence type="ECO:0000256" key="1">
    <source>
        <dbReference type="ARBA" id="ARBA00004141"/>
    </source>
</evidence>
<dbReference type="GO" id="GO:0016020">
    <property type="term" value="C:membrane"/>
    <property type="evidence" value="ECO:0007669"/>
    <property type="project" value="UniProtKB-SubCell"/>
</dbReference>
<dbReference type="PANTHER" id="PTHR48021:SF33">
    <property type="entry name" value="AT22075P-RELATED"/>
    <property type="match status" value="1"/>
</dbReference>
<dbReference type="Gene3D" id="1.20.1250.20">
    <property type="entry name" value="MFS general substrate transporter like domains"/>
    <property type="match status" value="2"/>
</dbReference>
<name>A0A0L7L0N1_OPEBR</name>
<feature type="transmembrane region" description="Helical" evidence="5">
    <location>
        <begin position="322"/>
        <end position="345"/>
    </location>
</feature>
<dbReference type="GO" id="GO:0022857">
    <property type="term" value="F:transmembrane transporter activity"/>
    <property type="evidence" value="ECO:0007669"/>
    <property type="project" value="InterPro"/>
</dbReference>
<dbReference type="PANTHER" id="PTHR48021">
    <property type="match status" value="1"/>
</dbReference>
<evidence type="ECO:0000256" key="4">
    <source>
        <dbReference type="ARBA" id="ARBA00023136"/>
    </source>
</evidence>
<dbReference type="InterPro" id="IPR050549">
    <property type="entry name" value="MFS_Trehalose_Transporter"/>
</dbReference>
<evidence type="ECO:0000313" key="6">
    <source>
        <dbReference type="EMBL" id="KOB68834.1"/>
    </source>
</evidence>
<keyword evidence="7" id="KW-1185">Reference proteome</keyword>
<feature type="non-terminal residue" evidence="6">
    <location>
        <position position="381"/>
    </location>
</feature>
<feature type="transmembrane region" description="Helical" evidence="5">
    <location>
        <begin position="66"/>
        <end position="87"/>
    </location>
</feature>
<feature type="transmembrane region" description="Helical" evidence="5">
    <location>
        <begin position="296"/>
        <end position="316"/>
    </location>
</feature>
<feature type="transmembrane region" description="Helical" evidence="5">
    <location>
        <begin position="223"/>
        <end position="248"/>
    </location>
</feature>
<protein>
    <submittedName>
        <fullName evidence="6">Sugar transporter</fullName>
    </submittedName>
</protein>
<evidence type="ECO:0000313" key="7">
    <source>
        <dbReference type="Proteomes" id="UP000037510"/>
    </source>
</evidence>
<dbReference type="Pfam" id="PF00083">
    <property type="entry name" value="Sugar_tr"/>
    <property type="match status" value="2"/>
</dbReference>
<feature type="transmembrane region" description="Helical" evidence="5">
    <location>
        <begin position="260"/>
        <end position="284"/>
    </location>
</feature>
<dbReference type="Proteomes" id="UP000037510">
    <property type="component" value="Unassembled WGS sequence"/>
</dbReference>
<dbReference type="InterPro" id="IPR036259">
    <property type="entry name" value="MFS_trans_sf"/>
</dbReference>
<accession>A0A0L7L0N1</accession>
<keyword evidence="4 5" id="KW-0472">Membrane</keyword>
<comment type="subcellular location">
    <subcellularLocation>
        <location evidence="1">Membrane</location>
        <topology evidence="1">Multi-pass membrane protein</topology>
    </subcellularLocation>
</comment>
<dbReference type="SUPFAM" id="SSF103473">
    <property type="entry name" value="MFS general substrate transporter"/>
    <property type="match status" value="1"/>
</dbReference>
<dbReference type="STRING" id="104452.A0A0L7L0N1"/>
<reference evidence="6 7" key="1">
    <citation type="journal article" date="2015" name="Genome Biol. Evol.">
        <title>The genome of winter moth (Operophtera brumata) provides a genomic perspective on sexual dimorphism and phenology.</title>
        <authorList>
            <person name="Derks M.F."/>
            <person name="Smit S."/>
            <person name="Salis L."/>
            <person name="Schijlen E."/>
            <person name="Bossers A."/>
            <person name="Mateman C."/>
            <person name="Pijl A.S."/>
            <person name="de Ridder D."/>
            <person name="Groenen M.A."/>
            <person name="Visser M.E."/>
            <person name="Megens H.J."/>
        </authorList>
    </citation>
    <scope>NUCLEOTIDE SEQUENCE [LARGE SCALE GENOMIC DNA]</scope>
    <source>
        <strain evidence="6">WM2013NL</strain>
        <tissue evidence="6">Head and thorax</tissue>
    </source>
</reference>
<evidence type="ECO:0000256" key="3">
    <source>
        <dbReference type="ARBA" id="ARBA00022989"/>
    </source>
</evidence>
<organism evidence="6 7">
    <name type="scientific">Operophtera brumata</name>
    <name type="common">Winter moth</name>
    <name type="synonym">Phalaena brumata</name>
    <dbReference type="NCBI Taxonomy" id="104452"/>
    <lineage>
        <taxon>Eukaryota</taxon>
        <taxon>Metazoa</taxon>
        <taxon>Ecdysozoa</taxon>
        <taxon>Arthropoda</taxon>
        <taxon>Hexapoda</taxon>
        <taxon>Insecta</taxon>
        <taxon>Pterygota</taxon>
        <taxon>Neoptera</taxon>
        <taxon>Endopterygota</taxon>
        <taxon>Lepidoptera</taxon>
        <taxon>Glossata</taxon>
        <taxon>Ditrysia</taxon>
        <taxon>Geometroidea</taxon>
        <taxon>Geometridae</taxon>
        <taxon>Larentiinae</taxon>
        <taxon>Operophtera</taxon>
    </lineage>
</organism>
<keyword evidence="2 5" id="KW-0812">Transmembrane</keyword>
<keyword evidence="3 5" id="KW-1133">Transmembrane helix</keyword>
<dbReference type="EMBL" id="JTDY01003914">
    <property type="protein sequence ID" value="KOB68834.1"/>
    <property type="molecule type" value="Genomic_DNA"/>
</dbReference>
<dbReference type="InterPro" id="IPR005829">
    <property type="entry name" value="Sugar_transporter_CS"/>
</dbReference>
<sequence>MPILSYGTAMGWISPNKALLMGDYSPSNSPLSEEDVSWMASIMFIFAPIALGWAVKLICTHPIALIGARALIGFGSGGGFVVCPLYVKEISEDSIRGMTGTFVIFSQTVGNLLIFILGDQLPFYTVLWILLAIPILHFCMLLRLPETPSFLIKQGKNEVLGWLRSLPADDKLISEEVDALIIEQSTCEPKFSPKLLFYASHIFAEAGKDPNSSIALSPNKQSILLAAPLLAVTSVVGGFAMCLLGVWFYLQSIGVDMPGWVPITALCVCIFADASGLQPLPFVIMTEMFNFQLRGTVATLVMAISLGTDFALLKLFSPLTILIGYHFTFWMFSFICLANVFYLIFCVPETKMRSLEDIYADLQGKNRRKTKNDLVVETNHV</sequence>
<evidence type="ECO:0000256" key="5">
    <source>
        <dbReference type="SAM" id="Phobius"/>
    </source>
</evidence>
<keyword evidence="6" id="KW-0813">Transport</keyword>
<feature type="transmembrane region" description="Helical" evidence="5">
    <location>
        <begin position="123"/>
        <end position="144"/>
    </location>
</feature>
<proteinExistence type="predicted"/>
<comment type="caution">
    <text evidence="6">The sequence shown here is derived from an EMBL/GenBank/DDBJ whole genome shotgun (WGS) entry which is preliminary data.</text>
</comment>
<feature type="transmembrane region" description="Helical" evidence="5">
    <location>
        <begin position="36"/>
        <end position="54"/>
    </location>
</feature>
<feature type="non-terminal residue" evidence="6">
    <location>
        <position position="1"/>
    </location>
</feature>
<dbReference type="AlphaFoldDB" id="A0A0L7L0N1"/>
<gene>
    <name evidence="6" type="ORF">OBRU01_17731</name>
</gene>
<evidence type="ECO:0000256" key="2">
    <source>
        <dbReference type="ARBA" id="ARBA00022692"/>
    </source>
</evidence>
<dbReference type="PROSITE" id="PS00217">
    <property type="entry name" value="SUGAR_TRANSPORT_2"/>
    <property type="match status" value="1"/>
</dbReference>